<evidence type="ECO:0000313" key="2">
    <source>
        <dbReference type="EMBL" id="CAG6465781.1"/>
    </source>
</evidence>
<dbReference type="AlphaFoldDB" id="A0A8D8AYB7"/>
<sequence>MEANERKRKKEDDSKVEQNLLNKNKFNPLAESNNNASPTGGGDVPAVPAPGQSASKQNQPPLVVKNTTDFYKLVAIVESCKFGFDPIYKLTRFGTKVTCFSVNDFDKLQELLKKKKVNFTPTAEEANDFTGSLFVVYLMN</sequence>
<evidence type="ECO:0000256" key="1">
    <source>
        <dbReference type="SAM" id="MobiDB-lite"/>
    </source>
</evidence>
<name>A0A8D8AYB7_CULPI</name>
<organism evidence="2">
    <name type="scientific">Culex pipiens</name>
    <name type="common">House mosquito</name>
    <dbReference type="NCBI Taxonomy" id="7175"/>
    <lineage>
        <taxon>Eukaryota</taxon>
        <taxon>Metazoa</taxon>
        <taxon>Ecdysozoa</taxon>
        <taxon>Arthropoda</taxon>
        <taxon>Hexapoda</taxon>
        <taxon>Insecta</taxon>
        <taxon>Pterygota</taxon>
        <taxon>Neoptera</taxon>
        <taxon>Endopterygota</taxon>
        <taxon>Diptera</taxon>
        <taxon>Nematocera</taxon>
        <taxon>Culicoidea</taxon>
        <taxon>Culicidae</taxon>
        <taxon>Culicinae</taxon>
        <taxon>Culicini</taxon>
        <taxon>Culex</taxon>
        <taxon>Culex</taxon>
    </lineage>
</organism>
<dbReference type="EMBL" id="HBUE01054210">
    <property type="protein sequence ID" value="CAG6465781.1"/>
    <property type="molecule type" value="Transcribed_RNA"/>
</dbReference>
<protein>
    <submittedName>
        <fullName evidence="2">(northern house mosquito) hypothetical protein</fullName>
    </submittedName>
</protein>
<proteinExistence type="predicted"/>
<reference evidence="2" key="1">
    <citation type="submission" date="2021-05" db="EMBL/GenBank/DDBJ databases">
        <authorList>
            <person name="Alioto T."/>
            <person name="Alioto T."/>
            <person name="Gomez Garrido J."/>
        </authorList>
    </citation>
    <scope>NUCLEOTIDE SEQUENCE</scope>
</reference>
<accession>A0A8D8AYB7</accession>
<feature type="compositionally biased region" description="Polar residues" evidence="1">
    <location>
        <begin position="52"/>
        <end position="61"/>
    </location>
</feature>
<feature type="region of interest" description="Disordered" evidence="1">
    <location>
        <begin position="1"/>
        <end position="61"/>
    </location>
</feature>
<feature type="compositionally biased region" description="Polar residues" evidence="1">
    <location>
        <begin position="17"/>
        <end position="37"/>
    </location>
</feature>